<dbReference type="Gene3D" id="3.30.505.10">
    <property type="entry name" value="SH2 domain"/>
    <property type="match status" value="1"/>
</dbReference>
<dbReference type="PRINTS" id="PR00401">
    <property type="entry name" value="SH2DOMAIN"/>
</dbReference>
<dbReference type="CDD" id="cd09945">
    <property type="entry name" value="SH2_SHB_SHD_SHE_SHF_like"/>
    <property type="match status" value="1"/>
</dbReference>
<proteinExistence type="predicted"/>
<accession>A0A6P3Y6N4</accession>
<evidence type="ECO:0000259" key="7">
    <source>
        <dbReference type="PROSITE" id="PS50001"/>
    </source>
</evidence>
<evidence type="ECO:0000256" key="4">
    <source>
        <dbReference type="ARBA" id="ARBA00074794"/>
    </source>
</evidence>
<feature type="region of interest" description="Disordered" evidence="6">
    <location>
        <begin position="596"/>
        <end position="626"/>
    </location>
</feature>
<feature type="region of interest" description="Disordered" evidence="6">
    <location>
        <begin position="229"/>
        <end position="305"/>
    </location>
</feature>
<feature type="region of interest" description="Disordered" evidence="6">
    <location>
        <begin position="772"/>
        <end position="825"/>
    </location>
</feature>
<dbReference type="PANTHER" id="PTHR15127">
    <property type="entry name" value="HEAVYWEIGHT, ISOFORM A"/>
    <property type="match status" value="1"/>
</dbReference>
<feature type="compositionally biased region" description="Polar residues" evidence="6">
    <location>
        <begin position="469"/>
        <end position="483"/>
    </location>
</feature>
<evidence type="ECO:0000256" key="5">
    <source>
        <dbReference type="PROSITE-ProRule" id="PRU00191"/>
    </source>
</evidence>
<protein>
    <recommendedName>
        <fullName evidence="4">SH2 domain-containing adapter protein D</fullName>
    </recommendedName>
</protein>
<feature type="compositionally biased region" description="Low complexity" evidence="6">
    <location>
        <begin position="447"/>
        <end position="467"/>
    </location>
</feature>
<evidence type="ECO:0000256" key="1">
    <source>
        <dbReference type="ARBA" id="ARBA00022553"/>
    </source>
</evidence>
<feature type="region of interest" description="Disordered" evidence="6">
    <location>
        <begin position="529"/>
        <end position="560"/>
    </location>
</feature>
<feature type="region of interest" description="Disordered" evidence="6">
    <location>
        <begin position="641"/>
        <end position="757"/>
    </location>
</feature>
<feature type="compositionally biased region" description="Basic and acidic residues" evidence="6">
    <location>
        <begin position="641"/>
        <end position="685"/>
    </location>
</feature>
<evidence type="ECO:0000256" key="3">
    <source>
        <dbReference type="ARBA" id="ARBA00057390"/>
    </source>
</evidence>
<feature type="compositionally biased region" description="Polar residues" evidence="6">
    <location>
        <begin position="773"/>
        <end position="796"/>
    </location>
</feature>
<dbReference type="SUPFAM" id="SSF55550">
    <property type="entry name" value="SH2 domain"/>
    <property type="match status" value="1"/>
</dbReference>
<feature type="compositionally biased region" description="Basic residues" evidence="6">
    <location>
        <begin position="364"/>
        <end position="373"/>
    </location>
</feature>
<feature type="compositionally biased region" description="Low complexity" evidence="6">
    <location>
        <begin position="939"/>
        <end position="954"/>
    </location>
</feature>
<evidence type="ECO:0000256" key="6">
    <source>
        <dbReference type="SAM" id="MobiDB-lite"/>
    </source>
</evidence>
<dbReference type="PANTHER" id="PTHR15127:SF32">
    <property type="entry name" value="HEAVYWEIGHT, ISOFORM A"/>
    <property type="match status" value="1"/>
</dbReference>
<dbReference type="Pfam" id="PF00017">
    <property type="entry name" value="SH2"/>
    <property type="match status" value="1"/>
</dbReference>
<feature type="compositionally biased region" description="Acidic residues" evidence="6">
    <location>
        <begin position="382"/>
        <end position="409"/>
    </location>
</feature>
<reference evidence="9" key="1">
    <citation type="submission" date="2025-08" db="UniProtKB">
        <authorList>
            <consortium name="RefSeq"/>
        </authorList>
    </citation>
    <scope>IDENTIFICATION</scope>
</reference>
<dbReference type="OrthoDB" id="5914531at2759"/>
<dbReference type="SMART" id="SM00252">
    <property type="entry name" value="SH2"/>
    <property type="match status" value="1"/>
</dbReference>
<evidence type="ECO:0000313" key="8">
    <source>
        <dbReference type="Proteomes" id="UP000515204"/>
    </source>
</evidence>
<feature type="compositionally biased region" description="Low complexity" evidence="6">
    <location>
        <begin position="806"/>
        <end position="818"/>
    </location>
</feature>
<dbReference type="CTD" id="32202"/>
<keyword evidence="8" id="KW-1185">Reference proteome</keyword>
<comment type="function">
    <text evidence="3">May function as an adapter protein.</text>
</comment>
<feature type="compositionally biased region" description="Low complexity" evidence="6">
    <location>
        <begin position="268"/>
        <end position="280"/>
    </location>
</feature>
<sequence length="1132" mass="125374">MSSYEAPSHLQPLVIHTDHSSGVAVSTEILHLCLTSTLCYPVGESCPAHLSPPAQVSLCDDYSLPVDFVNKRRPASAAAATSTVQWTLPSPTVENAEVEVVEQYSDPRDSKSKAYVEPGAESSLPTIYSRANRNYCRPYTDPSASGSSCEDDEEGRLVSIRKRKNSLYASSSTRVPSADRDTLTSTDGLLVDCVALVHLTDQSPTESNQPVRHPSPYYYGDLFKVPEQLPARSQPSKYRKSVSLDVPGERSRTPGIPKRNSVAGDGGSYSSQQRHYQQQQQPPPPPPHYQSQDLVSPTSGSEHAVPARSEILSSCIITEWDHTLMPPHRLLSHDLPTAVCTCIASPEEEEEDELDRRQPQVARHQVRKLRRTRRIDPQPILVEDEDDVEGEDEGEEEEEEDAEPEEDEEGMARQRHLYETAFDCKVNRSDDDLDDLDRVTNHPVLHSQMRSSSAVLSSRTSSSTDASKQQHQQSLPYAGQSQSSKDHRRKVVLLRPKPIPSRLQQQQQQSQQQADNICTLSQDIESLQINSSDEKTGSPRLPARDYTPSPPSTAPLPAKFHGNRDHLLLNIRSAPNLPSQPDHPRLKDMRLPMKSLRAKDSPQSSEGSILEIKSRPKSFVQENSSQGRRFDKELILEFKGRPREERQRPRSLIRESRPVMEFKGRPHEAEGEVARRDAGPLEFKLRTSRRRAGYSSTESMATSSSGGSMESLRSSTSEGNRSTSSSESRHSTSLSSHSSDSGGTNCYHHHQQPSLPGFLTHHATKLHILSPISDKSSQEPASETSDNNRNNNSQKASPEESVTLENNVTAGNNTNAVTSPMDTSFKKRRAPQNKNLINLALQSSSSGDAEIQGSDSGISIESRAGIKPFGFHLLKPQLDNINFVDNEPELSDLPFDMPKLRRRRLLMQQDATTSGSATSVDLRDLPFDMPKLRKRLRCTQSTESSASQASSSLSVRDVEPPPLFGGGLARPKMTLNLDASGNAAGTEGNACSQLVPKKPGGLNLGLPLEISTARGSADLVDVELPLERQGWYHGSITRIEAEAVLRLLREGSYLVRNSESTKQDYSLSLKSARGFMHMRIQKNEELNAYILGQFSKPFESIPEMVRHFSVNRLPIRGAEHMCLLHPVIAQLL</sequence>
<dbReference type="KEGG" id="dqu:106750688"/>
<dbReference type="PROSITE" id="PS50001">
    <property type="entry name" value="SH2"/>
    <property type="match status" value="1"/>
</dbReference>
<dbReference type="GeneID" id="106750688"/>
<dbReference type="InterPro" id="IPR000980">
    <property type="entry name" value="SH2"/>
</dbReference>
<dbReference type="AlphaFoldDB" id="A0A6P3Y6N4"/>
<feature type="region of interest" description="Disordered" evidence="6">
    <location>
        <begin position="348"/>
        <end position="411"/>
    </location>
</feature>
<feature type="region of interest" description="Disordered" evidence="6">
    <location>
        <begin position="936"/>
        <end position="970"/>
    </location>
</feature>
<dbReference type="GO" id="GO:0001784">
    <property type="term" value="F:phosphotyrosine residue binding"/>
    <property type="evidence" value="ECO:0007669"/>
    <property type="project" value="TreeGrafter"/>
</dbReference>
<gene>
    <name evidence="9" type="primary">LOC106750688</name>
</gene>
<dbReference type="InterPro" id="IPR051846">
    <property type="entry name" value="SH2_domain_adapters"/>
</dbReference>
<name>A0A6P3Y6N4_DINQU</name>
<dbReference type="FunFam" id="3.30.505.10:FF:000058">
    <property type="entry name" value="SH2 domain-containing adapter protein D"/>
    <property type="match status" value="1"/>
</dbReference>
<organism evidence="8 9">
    <name type="scientific">Dinoponera quadriceps</name>
    <name type="common">South American ant</name>
    <dbReference type="NCBI Taxonomy" id="609295"/>
    <lineage>
        <taxon>Eukaryota</taxon>
        <taxon>Metazoa</taxon>
        <taxon>Ecdysozoa</taxon>
        <taxon>Arthropoda</taxon>
        <taxon>Hexapoda</taxon>
        <taxon>Insecta</taxon>
        <taxon>Pterygota</taxon>
        <taxon>Neoptera</taxon>
        <taxon>Endopterygota</taxon>
        <taxon>Hymenoptera</taxon>
        <taxon>Apocrita</taxon>
        <taxon>Aculeata</taxon>
        <taxon>Formicoidea</taxon>
        <taxon>Formicidae</taxon>
        <taxon>Ponerinae</taxon>
        <taxon>Ponerini</taxon>
        <taxon>Dinoponera</taxon>
    </lineage>
</organism>
<evidence type="ECO:0000313" key="9">
    <source>
        <dbReference type="RefSeq" id="XP_014486676.1"/>
    </source>
</evidence>
<feature type="domain" description="SH2" evidence="7">
    <location>
        <begin position="1031"/>
        <end position="1127"/>
    </location>
</feature>
<keyword evidence="2 5" id="KW-0727">SH2 domain</keyword>
<keyword evidence="1" id="KW-0597">Phosphoprotein</keyword>
<dbReference type="RefSeq" id="XP_014486676.1">
    <property type="nucleotide sequence ID" value="XM_014631190.1"/>
</dbReference>
<evidence type="ECO:0000256" key="2">
    <source>
        <dbReference type="ARBA" id="ARBA00022999"/>
    </source>
</evidence>
<dbReference type="Proteomes" id="UP000515204">
    <property type="component" value="Unplaced"/>
</dbReference>
<dbReference type="InterPro" id="IPR036860">
    <property type="entry name" value="SH2_dom_sf"/>
</dbReference>
<feature type="region of interest" description="Disordered" evidence="6">
    <location>
        <begin position="442"/>
        <end position="487"/>
    </location>
</feature>
<feature type="compositionally biased region" description="Low complexity" evidence="6">
    <location>
        <begin position="695"/>
        <end position="745"/>
    </location>
</feature>